<proteinExistence type="inferred from homology"/>
<dbReference type="InterPro" id="IPR036892">
    <property type="entry name" value="L27_dom_sf"/>
</dbReference>
<dbReference type="InterPro" id="IPR020590">
    <property type="entry name" value="Guanylate_kinase_CS"/>
</dbReference>
<feature type="domain" description="Guanylate kinase-like" evidence="15">
    <location>
        <begin position="1201"/>
        <end position="1376"/>
    </location>
</feature>
<feature type="compositionally biased region" description="Basic and acidic residues" evidence="12">
    <location>
        <begin position="545"/>
        <end position="555"/>
    </location>
</feature>
<feature type="domain" description="PDZ" evidence="16">
    <location>
        <begin position="892"/>
        <end position="973"/>
    </location>
</feature>
<comment type="similarity">
    <text evidence="4">Belongs to the MAGUK family.</text>
</comment>
<dbReference type="GO" id="GO:0031594">
    <property type="term" value="C:neuromuscular junction"/>
    <property type="evidence" value="ECO:0007669"/>
    <property type="project" value="TreeGrafter"/>
</dbReference>
<evidence type="ECO:0000256" key="3">
    <source>
        <dbReference type="ARBA" id="ARBA00004236"/>
    </source>
</evidence>
<feature type="domain" description="PDZ" evidence="16">
    <location>
        <begin position="731"/>
        <end position="822"/>
    </location>
</feature>
<feature type="domain" description="PDZ" evidence="16">
    <location>
        <begin position="638"/>
        <end position="725"/>
    </location>
</feature>
<keyword evidence="9 13" id="KW-1133">Transmembrane helix</keyword>
<dbReference type="Gene3D" id="2.30.30.40">
    <property type="entry name" value="SH3 Domains"/>
    <property type="match status" value="2"/>
</dbReference>
<dbReference type="GO" id="GO:0043113">
    <property type="term" value="P:receptor clustering"/>
    <property type="evidence" value="ECO:0007669"/>
    <property type="project" value="TreeGrafter"/>
</dbReference>
<feature type="transmembrane region" description="Helical" evidence="13">
    <location>
        <begin position="34"/>
        <end position="52"/>
    </location>
</feature>
<dbReference type="CDD" id="cd00071">
    <property type="entry name" value="GMPK"/>
    <property type="match status" value="1"/>
</dbReference>
<dbReference type="CDD" id="cd06723">
    <property type="entry name" value="PDZ1_Dlg1-2-4-like"/>
    <property type="match status" value="1"/>
</dbReference>
<dbReference type="PROSITE" id="PS50850">
    <property type="entry name" value="MFS"/>
    <property type="match status" value="1"/>
</dbReference>
<protein>
    <recommendedName>
        <fullName evidence="21">Disks large 1 tumor suppressor protein</fullName>
    </recommendedName>
</protein>
<feature type="transmembrane region" description="Helical" evidence="13">
    <location>
        <begin position="101"/>
        <end position="120"/>
    </location>
</feature>
<dbReference type="InterPro" id="IPR050614">
    <property type="entry name" value="Synaptic_Scaffolding_LAP-MAGUK"/>
</dbReference>
<dbReference type="GO" id="GO:0019901">
    <property type="term" value="F:protein kinase binding"/>
    <property type="evidence" value="ECO:0007669"/>
    <property type="project" value="TreeGrafter"/>
</dbReference>
<dbReference type="InterPro" id="IPR036259">
    <property type="entry name" value="MFS_trans_sf"/>
</dbReference>
<evidence type="ECO:0000313" key="19">
    <source>
        <dbReference type="EMBL" id="KAF7991265.1"/>
    </source>
</evidence>
<dbReference type="CDD" id="cd06795">
    <property type="entry name" value="PDZ3_Dlg1-2-4-like"/>
    <property type="match status" value="1"/>
</dbReference>
<dbReference type="InterPro" id="IPR004172">
    <property type="entry name" value="L27_dom"/>
</dbReference>
<dbReference type="PROSITE" id="PS50052">
    <property type="entry name" value="GUANYLATE_KINASE_2"/>
    <property type="match status" value="1"/>
</dbReference>
<dbReference type="InterPro" id="IPR015143">
    <property type="entry name" value="L27_1"/>
</dbReference>
<feature type="domain" description="SH3" evidence="14">
    <location>
        <begin position="1006"/>
        <end position="1075"/>
    </location>
</feature>
<sequence length="1392" mass="155560">MPVRKQGGECRVILDVESSPARVVTCQFFNRRSFNAVFLISITIGMINGWTTPTIKILLDPSSPIHFDEDKVTIITSIIFIGSSFGSLIGGFLIEYIGTKISLLSVGLIESIGLIILLISDQYIKSYISICLSRLICGIASGIFFINFPLFISEISNPNIRGALMCLITIGISFGYIGGLITASKMTITNFSLLTILPTIIYFIIFFKLPNSPYYLLRHNNYNKAKKSIEFYQCIDDATHELNILNDFIKKNNKLKFGDVFNELMLSHNLRGIIKINILIILMTMTGITAISLNMEIIFKISKVSITSPSLFIIISSSIGLIGGIISLLTCDKFGRKIVFCVSCVGAACAMFCIGIYFEIIKMNNMINDNFQWFFIINIIILGLFTNYGILTIPSMIIGELFSPNCRSLSCCIINIVSGLFTFIELQLYSMLSKAHRALELLEDYHAKLTRPHDKQLRLAIERVIRIFKSRLFQALLDIQEFYELTLLDESKSVQQKTAETLRIADKWEASDGPITPTFAQNDGGPVGAFPLTQTLLNFYERRSASPDTLTDHNQKSRYSTQVSGERISPPPLQQQFFKENNQYDDNTFEANFADLNSHLEGNQNILGNNDSIHKSHENWPIHNEDMTNGDDDWDHEEIILERGGSGLGFSIAGGTDNPHVASDTAIYITKLIPGGAASADGRLRVNDIILQVNDTSVVDVTHAMAVDALKKAGNTVKLHVRRRNHAHMTEIELIKGNKGLGFSIAGGIGNQHIPGDNGIYVTKVMKGGAAQVDGRLVVGDKLVAVRNAMGEKNLENVTHEEAVATLKATQDRVVLVVSKPEDIIPSTPQPPVSLDQTLSPQPRKQNGSVSGLENNSLSYSQESRHASSLALHGATTPRAISQEDISREVRTVILNKGTSGLGFNIVGGEDGEGIFISFILAGGPADLSGELRRGDQIISVNGINLKTATHEEAAAALKGTGQTVTVVVQYKPEDYNRFEAKIHDLKQQISQQNMTTGTLMRTSQKKSLYVRALFDYDPNKDDGLPSRGLAFHYGEILHVTNASDDEWWQAKRVTPQGDEGLGIIPSRRRWERKQRARDRSVKFQGHMPVILDKQSTLDRKKKNFSFSRRFPFMKSKDDKSDDGSDQEPFMLCYTQDDTNTEDLSSEPGSKEILYRVELPYMEELTLVYLEKEGLENVEDLCSEETVLSYEPVQQLTIQYTRPVIILGPLKDRINDDLISEFPDKFGSCVPHTTRSKRQYEVDGRDYHFVSSREQMERDIQNHLFIEAGQYNDNLYGTSVASVREVSEKGKHCILDVSGNAIKRLQVAHLHPVAIFIKPKSVESIMEMNKRMTEEQAKVTYERALKMEQEFGEFFTAVVQGDTPEDIYNKVKTVISEQSGPNIWVPTRDQQL</sequence>
<dbReference type="PANTHER" id="PTHR23119:SF51">
    <property type="entry name" value="DISKS LARGE 1 TUMOR SUPPRESSOR PROTEIN"/>
    <property type="match status" value="1"/>
</dbReference>
<evidence type="ECO:0000259" key="16">
    <source>
        <dbReference type="PROSITE" id="PS50106"/>
    </source>
</evidence>
<feature type="transmembrane region" description="Helical" evidence="13">
    <location>
        <begin position="162"/>
        <end position="182"/>
    </location>
</feature>
<dbReference type="EMBL" id="JACMRX010000004">
    <property type="protein sequence ID" value="KAF7991265.1"/>
    <property type="molecule type" value="Genomic_DNA"/>
</dbReference>
<keyword evidence="10 13" id="KW-0472">Membrane</keyword>
<dbReference type="FunFam" id="2.30.42.10:FF:000001">
    <property type="entry name" value="Disks large homolog 1 isoform 2"/>
    <property type="match status" value="1"/>
</dbReference>
<evidence type="ECO:0000256" key="5">
    <source>
        <dbReference type="ARBA" id="ARBA00022443"/>
    </source>
</evidence>
<feature type="region of interest" description="Disordered" evidence="12">
    <location>
        <begin position="823"/>
        <end position="859"/>
    </location>
</feature>
<evidence type="ECO:0000256" key="7">
    <source>
        <dbReference type="ARBA" id="ARBA00022692"/>
    </source>
</evidence>
<dbReference type="Gene3D" id="3.40.50.300">
    <property type="entry name" value="P-loop containing nucleotide triphosphate hydrolases"/>
    <property type="match status" value="1"/>
</dbReference>
<dbReference type="PANTHER" id="PTHR23119">
    <property type="entry name" value="DISCS LARGE"/>
    <property type="match status" value="1"/>
</dbReference>
<dbReference type="InterPro" id="IPR027417">
    <property type="entry name" value="P-loop_NTPase"/>
</dbReference>
<dbReference type="GO" id="GO:0016323">
    <property type="term" value="C:basolateral plasma membrane"/>
    <property type="evidence" value="ECO:0007669"/>
    <property type="project" value="TreeGrafter"/>
</dbReference>
<evidence type="ECO:0000259" key="18">
    <source>
        <dbReference type="PROSITE" id="PS51022"/>
    </source>
</evidence>
<dbReference type="SMART" id="SM00326">
    <property type="entry name" value="SH3"/>
    <property type="match status" value="1"/>
</dbReference>
<evidence type="ECO:0000256" key="10">
    <source>
        <dbReference type="ARBA" id="ARBA00023136"/>
    </source>
</evidence>
<feature type="transmembrane region" description="Helical" evidence="13">
    <location>
        <begin position="72"/>
        <end position="94"/>
    </location>
</feature>
<dbReference type="InterPro" id="IPR036028">
    <property type="entry name" value="SH3-like_dom_sf"/>
</dbReference>
<dbReference type="SUPFAM" id="SSF50156">
    <property type="entry name" value="PDZ domain-like"/>
    <property type="match status" value="3"/>
</dbReference>
<dbReference type="SUPFAM" id="SSF52540">
    <property type="entry name" value="P-loop containing nucleoside triphosphate hydrolases"/>
    <property type="match status" value="1"/>
</dbReference>
<dbReference type="InterPro" id="IPR001452">
    <property type="entry name" value="SH3_domain"/>
</dbReference>
<comment type="caution">
    <text evidence="19">The sequence shown here is derived from an EMBL/GenBank/DDBJ whole genome shotgun (WGS) entry which is preliminary data.</text>
</comment>
<evidence type="ECO:0000256" key="2">
    <source>
        <dbReference type="ARBA" id="ARBA00004170"/>
    </source>
</evidence>
<feature type="transmembrane region" description="Helical" evidence="13">
    <location>
        <begin position="412"/>
        <end position="432"/>
    </location>
</feature>
<dbReference type="PROSITE" id="PS51022">
    <property type="entry name" value="L27"/>
    <property type="match status" value="1"/>
</dbReference>
<evidence type="ECO:0000256" key="11">
    <source>
        <dbReference type="PROSITE-ProRule" id="PRU00192"/>
    </source>
</evidence>
<dbReference type="PROSITE" id="PS50002">
    <property type="entry name" value="SH3"/>
    <property type="match status" value="1"/>
</dbReference>
<dbReference type="Gene3D" id="1.20.1250.20">
    <property type="entry name" value="MFS general substrate transporter like domains"/>
    <property type="match status" value="1"/>
</dbReference>
<evidence type="ECO:0000313" key="20">
    <source>
        <dbReference type="Proteomes" id="UP000639338"/>
    </source>
</evidence>
<organism evidence="19 20">
    <name type="scientific">Aphidius gifuensis</name>
    <name type="common">Parasitoid wasp</name>
    <dbReference type="NCBI Taxonomy" id="684658"/>
    <lineage>
        <taxon>Eukaryota</taxon>
        <taxon>Metazoa</taxon>
        <taxon>Ecdysozoa</taxon>
        <taxon>Arthropoda</taxon>
        <taxon>Hexapoda</taxon>
        <taxon>Insecta</taxon>
        <taxon>Pterygota</taxon>
        <taxon>Neoptera</taxon>
        <taxon>Endopterygota</taxon>
        <taxon>Hymenoptera</taxon>
        <taxon>Apocrita</taxon>
        <taxon>Ichneumonoidea</taxon>
        <taxon>Braconidae</taxon>
        <taxon>Aphidiinae</taxon>
        <taxon>Aphidius</taxon>
    </lineage>
</organism>
<dbReference type="GO" id="GO:0007268">
    <property type="term" value="P:chemical synaptic transmission"/>
    <property type="evidence" value="ECO:0007669"/>
    <property type="project" value="TreeGrafter"/>
</dbReference>
<keyword evidence="8" id="KW-0677">Repeat</keyword>
<dbReference type="InterPro" id="IPR008144">
    <property type="entry name" value="Guanylate_kin-like_dom"/>
</dbReference>
<dbReference type="GO" id="GO:0097120">
    <property type="term" value="P:receptor localization to synapse"/>
    <property type="evidence" value="ECO:0007669"/>
    <property type="project" value="TreeGrafter"/>
</dbReference>
<dbReference type="Pfam" id="PF00625">
    <property type="entry name" value="Guanylate_kin"/>
    <property type="match status" value="1"/>
</dbReference>
<accession>A0A835CSH3</accession>
<evidence type="ECO:0008006" key="21">
    <source>
        <dbReference type="Google" id="ProtNLM"/>
    </source>
</evidence>
<keyword evidence="5 11" id="KW-0728">SH3 domain</keyword>
<dbReference type="FunFam" id="3.40.50.300:FF:001402">
    <property type="entry name" value="Discs, large homolog 3 (Drosophila)"/>
    <property type="match status" value="1"/>
</dbReference>
<comment type="subcellular location">
    <subcellularLocation>
        <location evidence="3">Cell membrane</location>
    </subcellularLocation>
    <subcellularLocation>
        <location evidence="1">Membrane</location>
        <topology evidence="1">Multi-pass membrane protein</topology>
    </subcellularLocation>
    <subcellularLocation>
        <location evidence="2">Membrane</location>
        <topology evidence="2">Peripheral membrane protein</topology>
    </subcellularLocation>
</comment>
<dbReference type="PROSITE" id="PS00856">
    <property type="entry name" value="GUANYLATE_KINASE_1"/>
    <property type="match status" value="1"/>
</dbReference>
<evidence type="ECO:0000256" key="9">
    <source>
        <dbReference type="ARBA" id="ARBA00022989"/>
    </source>
</evidence>
<dbReference type="Pfam" id="PF09058">
    <property type="entry name" value="L27_1"/>
    <property type="match status" value="1"/>
</dbReference>
<evidence type="ECO:0000259" key="15">
    <source>
        <dbReference type="PROSITE" id="PS50052"/>
    </source>
</evidence>
<dbReference type="PROSITE" id="PS50106">
    <property type="entry name" value="PDZ"/>
    <property type="match status" value="3"/>
</dbReference>
<dbReference type="GO" id="GO:0022857">
    <property type="term" value="F:transmembrane transporter activity"/>
    <property type="evidence" value="ECO:0007669"/>
    <property type="project" value="InterPro"/>
</dbReference>
<dbReference type="SMART" id="SM00072">
    <property type="entry name" value="GuKc"/>
    <property type="match status" value="1"/>
</dbReference>
<dbReference type="GO" id="GO:0098609">
    <property type="term" value="P:cell-cell adhesion"/>
    <property type="evidence" value="ECO:0007669"/>
    <property type="project" value="TreeGrafter"/>
</dbReference>
<evidence type="ECO:0000259" key="17">
    <source>
        <dbReference type="PROSITE" id="PS50850"/>
    </source>
</evidence>
<dbReference type="FunFam" id="2.30.42.10:FF:000002">
    <property type="entry name" value="Disks large homolog 4 isoform 2"/>
    <property type="match status" value="1"/>
</dbReference>
<dbReference type="InterPro" id="IPR036034">
    <property type="entry name" value="PDZ_sf"/>
</dbReference>
<dbReference type="Gene3D" id="2.30.42.10">
    <property type="match status" value="3"/>
</dbReference>
<feature type="domain" description="Major facilitator superfamily (MFS) profile" evidence="17">
    <location>
        <begin position="29"/>
        <end position="492"/>
    </location>
</feature>
<dbReference type="Pfam" id="PF00018">
    <property type="entry name" value="SH3_1"/>
    <property type="match status" value="1"/>
</dbReference>
<dbReference type="SUPFAM" id="SSF50044">
    <property type="entry name" value="SH3-domain"/>
    <property type="match status" value="1"/>
</dbReference>
<reference evidence="19 20" key="1">
    <citation type="submission" date="2020-08" db="EMBL/GenBank/DDBJ databases">
        <title>Aphidius gifuensis genome sequencing and assembly.</title>
        <authorList>
            <person name="Du Z."/>
        </authorList>
    </citation>
    <scope>NUCLEOTIDE SEQUENCE [LARGE SCALE GENOMIC DNA]</scope>
    <source>
        <strain evidence="19">YNYX2018</strain>
        <tissue evidence="19">Adults</tissue>
    </source>
</reference>
<dbReference type="SUPFAM" id="SSF103473">
    <property type="entry name" value="MFS general substrate transporter"/>
    <property type="match status" value="1"/>
</dbReference>
<evidence type="ECO:0000256" key="12">
    <source>
        <dbReference type="SAM" id="MobiDB-lite"/>
    </source>
</evidence>
<evidence type="ECO:0000259" key="14">
    <source>
        <dbReference type="PROSITE" id="PS50002"/>
    </source>
</evidence>
<feature type="transmembrane region" description="Helical" evidence="13">
    <location>
        <begin position="311"/>
        <end position="331"/>
    </location>
</feature>
<dbReference type="PROSITE" id="PS00217">
    <property type="entry name" value="SUGAR_TRANSPORT_2"/>
    <property type="match status" value="1"/>
</dbReference>
<dbReference type="Gene3D" id="3.30.63.10">
    <property type="entry name" value="Guanylate Kinase phosphate binding domain"/>
    <property type="match status" value="1"/>
</dbReference>
<dbReference type="GO" id="GO:0043005">
    <property type="term" value="C:neuron projection"/>
    <property type="evidence" value="ECO:0007669"/>
    <property type="project" value="TreeGrafter"/>
</dbReference>
<dbReference type="GO" id="GO:0099072">
    <property type="term" value="P:regulation of postsynaptic membrane neurotransmitter receptor levels"/>
    <property type="evidence" value="ECO:0007669"/>
    <property type="project" value="TreeGrafter"/>
</dbReference>
<keyword evidence="6" id="KW-1003">Cell membrane</keyword>
<dbReference type="InterPro" id="IPR005828">
    <property type="entry name" value="MFS_sugar_transport-like"/>
</dbReference>
<dbReference type="Gene3D" id="1.10.287.470">
    <property type="entry name" value="Helix hairpin bin"/>
    <property type="match status" value="1"/>
</dbReference>
<dbReference type="FunFam" id="2.30.42.10:FF:000004">
    <property type="entry name" value="Disks large homolog 4 isoform 2"/>
    <property type="match status" value="1"/>
</dbReference>
<feature type="domain" description="L27" evidence="18">
    <location>
        <begin position="431"/>
        <end position="491"/>
    </location>
</feature>
<name>A0A835CSH3_APHGI</name>
<dbReference type="GO" id="GO:0045197">
    <property type="term" value="P:establishment or maintenance of epithelial cell apical/basal polarity"/>
    <property type="evidence" value="ECO:0007669"/>
    <property type="project" value="TreeGrafter"/>
</dbReference>
<feature type="transmembrane region" description="Helical" evidence="13">
    <location>
        <begin position="276"/>
        <end position="299"/>
    </location>
</feature>
<dbReference type="CDD" id="cd06724">
    <property type="entry name" value="PDZ2_Dlg1-2-4-like"/>
    <property type="match status" value="1"/>
</dbReference>
<feature type="transmembrane region" description="Helical" evidence="13">
    <location>
        <begin position="370"/>
        <end position="391"/>
    </location>
</feature>
<dbReference type="SUPFAM" id="SSF101288">
    <property type="entry name" value="L27 domain"/>
    <property type="match status" value="1"/>
</dbReference>
<dbReference type="InterPro" id="IPR001478">
    <property type="entry name" value="PDZ"/>
</dbReference>
<dbReference type="Pfam" id="PF00083">
    <property type="entry name" value="Sugar_tr"/>
    <property type="match status" value="1"/>
</dbReference>
<dbReference type="GO" id="GO:0098839">
    <property type="term" value="C:postsynaptic density membrane"/>
    <property type="evidence" value="ECO:0007669"/>
    <property type="project" value="TreeGrafter"/>
</dbReference>
<evidence type="ECO:0000256" key="8">
    <source>
        <dbReference type="ARBA" id="ARBA00022737"/>
    </source>
</evidence>
<feature type="region of interest" description="Disordered" evidence="12">
    <location>
        <begin position="545"/>
        <end position="573"/>
    </location>
</feature>
<keyword evidence="20" id="KW-1185">Reference proteome</keyword>
<feature type="transmembrane region" description="Helical" evidence="13">
    <location>
        <begin position="188"/>
        <end position="209"/>
    </location>
</feature>
<gene>
    <name evidence="19" type="ORF">HCN44_002827</name>
</gene>
<dbReference type="InterPro" id="IPR020846">
    <property type="entry name" value="MFS_dom"/>
</dbReference>
<dbReference type="OrthoDB" id="6133115at2759"/>
<evidence type="ECO:0000256" key="6">
    <source>
        <dbReference type="ARBA" id="ARBA00022475"/>
    </source>
</evidence>
<dbReference type="InterPro" id="IPR005829">
    <property type="entry name" value="Sugar_transporter_CS"/>
</dbReference>
<dbReference type="FunFam" id="3.30.63.10:FF:000001">
    <property type="entry name" value="Disks large homolog 1 isoform 2"/>
    <property type="match status" value="1"/>
</dbReference>
<feature type="transmembrane region" description="Helical" evidence="13">
    <location>
        <begin position="126"/>
        <end position="150"/>
    </location>
</feature>
<feature type="compositionally biased region" description="Polar residues" evidence="12">
    <location>
        <begin position="835"/>
        <end position="859"/>
    </location>
</feature>
<dbReference type="CDD" id="cd11861">
    <property type="entry name" value="SH3_DLG-like"/>
    <property type="match status" value="1"/>
</dbReference>
<dbReference type="Proteomes" id="UP000639338">
    <property type="component" value="Unassembled WGS sequence"/>
</dbReference>
<dbReference type="SMART" id="SM00228">
    <property type="entry name" value="PDZ"/>
    <property type="match status" value="3"/>
</dbReference>
<dbReference type="InterPro" id="IPR008145">
    <property type="entry name" value="GK/Ca_channel_bsu"/>
</dbReference>
<dbReference type="SMART" id="SM00569">
    <property type="entry name" value="L27"/>
    <property type="match status" value="1"/>
</dbReference>
<dbReference type="Pfam" id="PF00595">
    <property type="entry name" value="PDZ"/>
    <property type="match status" value="3"/>
</dbReference>
<evidence type="ECO:0000256" key="1">
    <source>
        <dbReference type="ARBA" id="ARBA00004141"/>
    </source>
</evidence>
<evidence type="ECO:0000256" key="4">
    <source>
        <dbReference type="ARBA" id="ARBA00007014"/>
    </source>
</evidence>
<feature type="transmembrane region" description="Helical" evidence="13">
    <location>
        <begin position="338"/>
        <end position="358"/>
    </location>
</feature>
<evidence type="ECO:0000256" key="13">
    <source>
        <dbReference type="SAM" id="Phobius"/>
    </source>
</evidence>
<keyword evidence="7 13" id="KW-0812">Transmembrane</keyword>